<accession>A0A518DCL1</accession>
<sequence>MTPSACYITGAASYLPGDPVENDAIQRFLGVLAGEDDVRSRVLAMNGIRRRFYAQDAQQRATHDVYGIGAEAVARLAALAPCGAATFLSGGTTFAPLAAPGFASILHARLSERGLLCGPAEISSNAGICSSAATALVGAMRAVASGQHRVALCVGAEHASEVLKSTAIRPVDDRDQHANVRNSRWFMSVFLRFMLSDGAGAMLLEDRPRPGGISLRVDWTHSRSFAHEAPLCMTLESRTALLSQDVSILSRHLFPAADAFLEDAFARHDDSVGAHSLVLPHMSSFFFRRKMERVIAKQCPDPRNPTPYWTNLATAGNTGAASIFVMLDEYLREGTIAPGDRLLLFVPESGQFNFVLISLTAVAS</sequence>
<dbReference type="InterPro" id="IPR016039">
    <property type="entry name" value="Thiolase-like"/>
</dbReference>
<dbReference type="OrthoDB" id="2514738at2"/>
<dbReference type="EMBL" id="CP036291">
    <property type="protein sequence ID" value="QDU89200.1"/>
    <property type="molecule type" value="Genomic_DNA"/>
</dbReference>
<evidence type="ECO:0000313" key="5">
    <source>
        <dbReference type="Proteomes" id="UP000317429"/>
    </source>
</evidence>
<evidence type="ECO:0000256" key="2">
    <source>
        <dbReference type="ARBA" id="ARBA00023315"/>
    </source>
</evidence>
<dbReference type="GO" id="GO:0044550">
    <property type="term" value="P:secondary metabolite biosynthetic process"/>
    <property type="evidence" value="ECO:0007669"/>
    <property type="project" value="TreeGrafter"/>
</dbReference>
<gene>
    <name evidence="4" type="primary">fabH_1</name>
    <name evidence="4" type="ORF">Pla175_25870</name>
</gene>
<name>A0A518DCL1_9BACT</name>
<evidence type="ECO:0000313" key="4">
    <source>
        <dbReference type="EMBL" id="QDU89200.1"/>
    </source>
</evidence>
<dbReference type="Proteomes" id="UP000317429">
    <property type="component" value="Chromosome"/>
</dbReference>
<keyword evidence="5" id="KW-1185">Reference proteome</keyword>
<dbReference type="RefSeq" id="WP_145285248.1">
    <property type="nucleotide sequence ID" value="NZ_CP036291.1"/>
</dbReference>
<dbReference type="EC" id="2.3.1.180" evidence="4"/>
<keyword evidence="2 4" id="KW-0012">Acyltransferase</keyword>
<keyword evidence="1 4" id="KW-0808">Transferase</keyword>
<dbReference type="SUPFAM" id="SSF53901">
    <property type="entry name" value="Thiolase-like"/>
    <property type="match status" value="1"/>
</dbReference>
<evidence type="ECO:0000256" key="1">
    <source>
        <dbReference type="ARBA" id="ARBA00022679"/>
    </source>
</evidence>
<dbReference type="CDD" id="cd00827">
    <property type="entry name" value="init_cond_enzymes"/>
    <property type="match status" value="1"/>
</dbReference>
<dbReference type="PANTHER" id="PTHR34069">
    <property type="entry name" value="3-OXOACYL-[ACYL-CARRIER-PROTEIN] SYNTHASE 3"/>
    <property type="match status" value="1"/>
</dbReference>
<proteinExistence type="predicted"/>
<dbReference type="AlphaFoldDB" id="A0A518DCL1"/>
<evidence type="ECO:0000259" key="3">
    <source>
        <dbReference type="Pfam" id="PF08541"/>
    </source>
</evidence>
<reference evidence="4 5" key="1">
    <citation type="submission" date="2019-02" db="EMBL/GenBank/DDBJ databases">
        <title>Deep-cultivation of Planctomycetes and their phenomic and genomic characterization uncovers novel biology.</title>
        <authorList>
            <person name="Wiegand S."/>
            <person name="Jogler M."/>
            <person name="Boedeker C."/>
            <person name="Pinto D."/>
            <person name="Vollmers J."/>
            <person name="Rivas-Marin E."/>
            <person name="Kohn T."/>
            <person name="Peeters S.H."/>
            <person name="Heuer A."/>
            <person name="Rast P."/>
            <person name="Oberbeckmann S."/>
            <person name="Bunk B."/>
            <person name="Jeske O."/>
            <person name="Meyerdierks A."/>
            <person name="Storesund J.E."/>
            <person name="Kallscheuer N."/>
            <person name="Luecker S."/>
            <person name="Lage O.M."/>
            <person name="Pohl T."/>
            <person name="Merkel B.J."/>
            <person name="Hornburger P."/>
            <person name="Mueller R.-W."/>
            <person name="Bruemmer F."/>
            <person name="Labrenz M."/>
            <person name="Spormann A.M."/>
            <person name="Op den Camp H."/>
            <person name="Overmann J."/>
            <person name="Amann R."/>
            <person name="Jetten M.S.M."/>
            <person name="Mascher T."/>
            <person name="Medema M.H."/>
            <person name="Devos D.P."/>
            <person name="Kaster A.-K."/>
            <person name="Ovreas L."/>
            <person name="Rohde M."/>
            <person name="Galperin M.Y."/>
            <person name="Jogler C."/>
        </authorList>
    </citation>
    <scope>NUCLEOTIDE SEQUENCE [LARGE SCALE GENOMIC DNA]</scope>
    <source>
        <strain evidence="4 5">Pla175</strain>
    </source>
</reference>
<dbReference type="Pfam" id="PF08541">
    <property type="entry name" value="ACP_syn_III_C"/>
    <property type="match status" value="1"/>
</dbReference>
<dbReference type="InterPro" id="IPR013747">
    <property type="entry name" value="ACP_syn_III_C"/>
</dbReference>
<dbReference type="PANTHER" id="PTHR34069:SF2">
    <property type="entry name" value="BETA-KETOACYL-[ACYL-CARRIER-PROTEIN] SYNTHASE III"/>
    <property type="match status" value="1"/>
</dbReference>
<protein>
    <submittedName>
        <fullName evidence="4">3-oxoacyl-[acyl-carrier-protein] synthase 3</fullName>
        <ecNumber evidence="4">2.3.1.180</ecNumber>
    </submittedName>
</protein>
<dbReference type="KEGG" id="pnd:Pla175_25870"/>
<organism evidence="4 5">
    <name type="scientific">Pirellulimonas nuda</name>
    <dbReference type="NCBI Taxonomy" id="2528009"/>
    <lineage>
        <taxon>Bacteria</taxon>
        <taxon>Pseudomonadati</taxon>
        <taxon>Planctomycetota</taxon>
        <taxon>Planctomycetia</taxon>
        <taxon>Pirellulales</taxon>
        <taxon>Lacipirellulaceae</taxon>
        <taxon>Pirellulimonas</taxon>
    </lineage>
</organism>
<dbReference type="Gene3D" id="3.40.47.10">
    <property type="match status" value="2"/>
</dbReference>
<dbReference type="GO" id="GO:0033818">
    <property type="term" value="F:beta-ketoacyl-acyl-carrier-protein synthase III activity"/>
    <property type="evidence" value="ECO:0007669"/>
    <property type="project" value="UniProtKB-EC"/>
</dbReference>
<feature type="domain" description="Beta-ketoacyl-[acyl-carrier-protein] synthase III C-terminal" evidence="3">
    <location>
        <begin position="307"/>
        <end position="345"/>
    </location>
</feature>